<name>A0A927BMU4_STRGL</name>
<sequence>MWSRRRWSGPGAAALKDQRAQCQGLLVGALVGLGVGEHPRKKSSETRALGGNRADVQVLLPLAGGPTSTIRLPGSHTVGGGVAVRGAASSALTGRPGPRAGRGR</sequence>
<reference evidence="1" key="1">
    <citation type="journal article" date="2020" name="PLoS ONE">
        <title>Isolation and characterization of Streptomyces bacteriophages and Streptomyces strains encoding biosynthetic arsenals: Streptomyces strains and phages for antibiotic discovery.</title>
        <authorList>
            <person name="Montano E.T."/>
            <person name="Nideffer J.F."/>
            <person name="Brumage L."/>
            <person name="Erb M."/>
            <person name="Derman A.I."/>
            <person name="Davis J.P."/>
            <person name="Estrada E."/>
            <person name="Fu S."/>
            <person name="Le D."/>
            <person name="Vuppala A."/>
            <person name="Tran C."/>
            <person name="Luterstein E."/>
            <person name="Lakkaraju S."/>
            <person name="Panchagnula S."/>
            <person name="Ren C."/>
            <person name="Doan J."/>
            <person name="Tran S."/>
            <person name="Soriano J."/>
            <person name="Fujita Y."/>
            <person name="Gutala P."/>
            <person name="Fujii Q."/>
            <person name="Lee M."/>
            <person name="Bui A."/>
            <person name="Villarreal C."/>
            <person name="Shing S.R."/>
            <person name="Kim S."/>
            <person name="Freeman D."/>
            <person name="Racha V."/>
            <person name="Ho A."/>
            <person name="Kumar P."/>
            <person name="Falah K."/>
            <person name="Dawson T."/>
            <person name="Enustun E."/>
            <person name="Prichard A."/>
            <person name="Gomez A."/>
            <person name="Khanna K."/>
            <person name="Trigg S."/>
            <person name="Fernandez L."/>
            <person name="Pogliano K."/>
            <person name="Pogliano J."/>
        </authorList>
    </citation>
    <scope>NUCLEOTIDE SEQUENCE</scope>
    <source>
        <strain evidence="1">QF2</strain>
    </source>
</reference>
<dbReference type="EMBL" id="JACWUS010000005">
    <property type="protein sequence ID" value="MBD2829883.1"/>
    <property type="molecule type" value="Genomic_DNA"/>
</dbReference>
<dbReference type="AlphaFoldDB" id="A0A927BMU4"/>
<proteinExistence type="predicted"/>
<protein>
    <submittedName>
        <fullName evidence="1">Uncharacterized protein</fullName>
    </submittedName>
</protein>
<evidence type="ECO:0000313" key="1">
    <source>
        <dbReference type="EMBL" id="MBD2829883.1"/>
    </source>
</evidence>
<organism evidence="1">
    <name type="scientific">Streptomyces globisporus</name>
    <dbReference type="NCBI Taxonomy" id="1908"/>
    <lineage>
        <taxon>Bacteria</taxon>
        <taxon>Bacillati</taxon>
        <taxon>Actinomycetota</taxon>
        <taxon>Actinomycetes</taxon>
        <taxon>Kitasatosporales</taxon>
        <taxon>Streptomycetaceae</taxon>
        <taxon>Streptomyces</taxon>
    </lineage>
</organism>
<gene>
    <name evidence="1" type="ORF">ID875_21175</name>
</gene>
<comment type="caution">
    <text evidence="1">The sequence shown here is derived from an EMBL/GenBank/DDBJ whole genome shotgun (WGS) entry which is preliminary data.</text>
</comment>
<accession>A0A927BMU4</accession>